<dbReference type="OrthoDB" id="2017974at2759"/>
<evidence type="ECO:0008006" key="4">
    <source>
        <dbReference type="Google" id="ProtNLM"/>
    </source>
</evidence>
<name>A0A8J8W1S8_9EURO</name>
<dbReference type="EMBL" id="WIWV01000044">
    <property type="protein sequence ID" value="KAF7716242.1"/>
    <property type="molecule type" value="Genomic_DNA"/>
</dbReference>
<feature type="compositionally biased region" description="Polar residues" evidence="1">
    <location>
        <begin position="1"/>
        <end position="24"/>
    </location>
</feature>
<evidence type="ECO:0000313" key="3">
    <source>
        <dbReference type="Proteomes" id="UP000631181"/>
    </source>
</evidence>
<evidence type="ECO:0000256" key="1">
    <source>
        <dbReference type="SAM" id="MobiDB-lite"/>
    </source>
</evidence>
<dbReference type="Proteomes" id="UP000631181">
    <property type="component" value="Unassembled WGS sequence"/>
</dbReference>
<feature type="region of interest" description="Disordered" evidence="1">
    <location>
        <begin position="1"/>
        <end position="160"/>
    </location>
</feature>
<evidence type="ECO:0000313" key="2">
    <source>
        <dbReference type="EMBL" id="KAF7716242.1"/>
    </source>
</evidence>
<feature type="compositionally biased region" description="Basic and acidic residues" evidence="1">
    <location>
        <begin position="88"/>
        <end position="100"/>
    </location>
</feature>
<feature type="compositionally biased region" description="Low complexity" evidence="1">
    <location>
        <begin position="42"/>
        <end position="54"/>
    </location>
</feature>
<protein>
    <recommendedName>
        <fullName evidence="4">DNA/RNA-binding domain-containing protein</fullName>
    </recommendedName>
</protein>
<feature type="region of interest" description="Disordered" evidence="1">
    <location>
        <begin position="180"/>
        <end position="208"/>
    </location>
</feature>
<proteinExistence type="predicted"/>
<keyword evidence="3" id="KW-1185">Reference proteome</keyword>
<feature type="compositionally biased region" description="Basic and acidic residues" evidence="1">
    <location>
        <begin position="187"/>
        <end position="204"/>
    </location>
</feature>
<gene>
    <name evidence="2" type="ORF">PECM_005934</name>
</gene>
<feature type="compositionally biased region" description="Polar residues" evidence="1">
    <location>
        <begin position="123"/>
        <end position="160"/>
    </location>
</feature>
<organism evidence="2 3">
    <name type="scientific">Penicillium ucsense</name>
    <dbReference type="NCBI Taxonomy" id="2839758"/>
    <lineage>
        <taxon>Eukaryota</taxon>
        <taxon>Fungi</taxon>
        <taxon>Dikarya</taxon>
        <taxon>Ascomycota</taxon>
        <taxon>Pezizomycotina</taxon>
        <taxon>Eurotiomycetes</taxon>
        <taxon>Eurotiomycetidae</taxon>
        <taxon>Eurotiales</taxon>
        <taxon>Aspergillaceae</taxon>
        <taxon>Penicillium</taxon>
    </lineage>
</organism>
<reference evidence="2" key="1">
    <citation type="journal article" date="2020" name="Front. Microbiol.">
        <title>Gene regulatory networks of Penicillium echinulatum 2HH and Penicillium oxalicum 114-2 inferred by a computational biology approach.</title>
        <authorList>
            <person name="Lenz A.R."/>
            <person name="Galan-Vasquez E."/>
            <person name="Balbinot E."/>
            <person name="De Abreu F.P."/>
            <person name="De Oliveira N.S."/>
            <person name="Da Rosa L.O."/>
            <person name="De Avila E Silva S."/>
            <person name="Camassola M."/>
            <person name="Dillon A.J.P."/>
            <person name="Perez-Rueda E."/>
        </authorList>
    </citation>
    <scope>NUCLEOTIDE SEQUENCE</scope>
    <source>
        <strain evidence="2">S1M29</strain>
    </source>
</reference>
<sequence length="813" mass="91655">MGSGSRSRGVNPHQRNTNRFSPYGSSPRPHPRRRHADEGPHSSSTRSRNHLSSRGPLYQPGSAGDNAEEVTSQARDHSSPAVSNNKPSRMDTTFKRDATPRKSRGRKSKQLNPNLNLIAPPTSAGTGVASGSLQRKPSDSTPESNCQPSCEKQSAQKQTNQSPFVTMVAVAIPACELKGATTTVDDPSDHNTDKMELDPSHPEEPVVAENQDCRSETTQSAVTGMIPSSPVPEPSSWNEVDIFKQPETNTITGSQLVAEVRTIYAGLVMVEKKCCQVDKQQSELNSELTATQWQAIISLHRTLLNEHHDFFLASQHPSASASLKDVPEKHNMLVRMWEHGIMGLLEVFRLRLPDSNELMMDFFYLAFSTLTLFLESVPRFRQFWIECLGKLAEYQITVNTSDIRGQRHWANVGRDWYFRGAANCPGNGRHHRGLAALFHPRLSPSSGSKSPLGLLQQFYHYTKALSTLDSCPSVHEELSVVLKHFKHCTTAHRSDVATALMTVHYTLYRKGPRHDFNNRMNDFFEALKSFLGRTAWPNEMGPLLMSCNFASVLGYGDTKSLFAREFERLGKHCSLSCAIEHAVVLWQQFDNRISLDDTHAAETTAAGMADTCPPTLLNAAKLSFQTLSFLLRRDRYDVSAWSEVHVSLVFIWALALCPFGMHWVEKMIPWRELVHFLNHLADHPPDYSEIDPSEAPWIVGEPYEHLPEDFIIGGQTWAELYYPTGFFDAAPLINEEYPLLSWRTMCLRWHRCLWLGHRIAQLDRWITYDSDENEFVPTPLANGLEFERRGGSLVELRNKKRAMVKRSGLPLDL</sequence>
<accession>A0A8J8W1S8</accession>
<dbReference type="SUPFAM" id="SSF48452">
    <property type="entry name" value="TPR-like"/>
    <property type="match status" value="1"/>
</dbReference>
<dbReference type="InterPro" id="IPR011990">
    <property type="entry name" value="TPR-like_helical_dom_sf"/>
</dbReference>
<dbReference type="AlphaFoldDB" id="A0A8J8W1S8"/>
<dbReference type="Gene3D" id="1.25.40.10">
    <property type="entry name" value="Tetratricopeptide repeat domain"/>
    <property type="match status" value="1"/>
</dbReference>
<comment type="caution">
    <text evidence="2">The sequence shown here is derived from an EMBL/GenBank/DDBJ whole genome shotgun (WGS) entry which is preliminary data.</text>
</comment>